<name>B8G9B6_CHLAD</name>
<feature type="compositionally biased region" description="Pro residues" evidence="1">
    <location>
        <begin position="221"/>
        <end position="234"/>
    </location>
</feature>
<dbReference type="HOGENOM" id="CLU_1037001_0_0_0"/>
<feature type="compositionally biased region" description="Pro residues" evidence="1">
    <location>
        <begin position="85"/>
        <end position="95"/>
    </location>
</feature>
<protein>
    <submittedName>
        <fullName evidence="2">Uncharacterized protein</fullName>
    </submittedName>
</protein>
<dbReference type="STRING" id="326427.Cagg_1502"/>
<gene>
    <name evidence="2" type="ordered locus">Cagg_1502</name>
</gene>
<dbReference type="AlphaFoldDB" id="B8G9B6"/>
<reference evidence="2" key="1">
    <citation type="submission" date="2008-12" db="EMBL/GenBank/DDBJ databases">
        <title>Complete sequence of Chloroflexus aggregans DSM 9485.</title>
        <authorList>
            <consortium name="US DOE Joint Genome Institute"/>
            <person name="Lucas S."/>
            <person name="Copeland A."/>
            <person name="Lapidus A."/>
            <person name="Glavina del Rio T."/>
            <person name="Dalin E."/>
            <person name="Tice H."/>
            <person name="Pitluck S."/>
            <person name="Foster B."/>
            <person name="Larimer F."/>
            <person name="Land M."/>
            <person name="Hauser L."/>
            <person name="Kyrpides N."/>
            <person name="Mikhailova N."/>
            <person name="Bryant D."/>
            <person name="Richardson P."/>
        </authorList>
    </citation>
    <scope>NUCLEOTIDE SEQUENCE</scope>
    <source>
        <strain evidence="2">DSM 9485</strain>
    </source>
</reference>
<dbReference type="KEGG" id="cag:Cagg_1502"/>
<dbReference type="Proteomes" id="UP000002508">
    <property type="component" value="Chromosome"/>
</dbReference>
<evidence type="ECO:0000313" key="2">
    <source>
        <dbReference type="EMBL" id="ACL24406.1"/>
    </source>
</evidence>
<dbReference type="RefSeq" id="WP_015940265.1">
    <property type="nucleotide sequence ID" value="NC_011831.1"/>
</dbReference>
<keyword evidence="3" id="KW-1185">Reference proteome</keyword>
<organism evidence="2 3">
    <name type="scientific">Chloroflexus aggregans (strain MD-66 / DSM 9485)</name>
    <dbReference type="NCBI Taxonomy" id="326427"/>
    <lineage>
        <taxon>Bacteria</taxon>
        <taxon>Bacillati</taxon>
        <taxon>Chloroflexota</taxon>
        <taxon>Chloroflexia</taxon>
        <taxon>Chloroflexales</taxon>
        <taxon>Chloroflexineae</taxon>
        <taxon>Chloroflexaceae</taxon>
        <taxon>Chloroflexus</taxon>
    </lineage>
</organism>
<sequence length="250" mass="26342">MMNDPLANLLVRSFVDQLPDAVQPRLPARFEPVTPFGDEVAVPSVRVGDQVTLGAPPVQVEPSPVPLASVIPPVERRQVPPLPVAPLPAWGPPPTTGSELRRPSMPPPAAPERISPDLGVSEANSERTALAGLAGFVDPRGLPAPANAVHPPRLPDVAAASPASDISFQPASASDPPREPVAPAPVMPREPVTPPREPAVPPHPPRITVNIGRVEVRAVSSPPPSRPRSQPPAPKLGLDEYLRRREGGTR</sequence>
<feature type="region of interest" description="Disordered" evidence="1">
    <location>
        <begin position="85"/>
        <end position="250"/>
    </location>
</feature>
<feature type="compositionally biased region" description="Basic and acidic residues" evidence="1">
    <location>
        <begin position="237"/>
        <end position="250"/>
    </location>
</feature>
<evidence type="ECO:0000313" key="3">
    <source>
        <dbReference type="Proteomes" id="UP000002508"/>
    </source>
</evidence>
<proteinExistence type="predicted"/>
<feature type="compositionally biased region" description="Pro residues" evidence="1">
    <location>
        <begin position="179"/>
        <end position="205"/>
    </location>
</feature>
<dbReference type="OrthoDB" id="513821at2"/>
<dbReference type="EMBL" id="CP001337">
    <property type="protein sequence ID" value="ACL24406.1"/>
    <property type="molecule type" value="Genomic_DNA"/>
</dbReference>
<accession>B8G9B6</accession>
<evidence type="ECO:0000256" key="1">
    <source>
        <dbReference type="SAM" id="MobiDB-lite"/>
    </source>
</evidence>